<accession>A0AAV5K6L0</accession>
<reference evidence="2 3" key="1">
    <citation type="journal article" date="2021" name="Commun. Biol.">
        <title>The genome of Shorea leprosula (Dipterocarpaceae) highlights the ecological relevance of drought in aseasonal tropical rainforests.</title>
        <authorList>
            <person name="Ng K.K.S."/>
            <person name="Kobayashi M.J."/>
            <person name="Fawcett J.A."/>
            <person name="Hatakeyama M."/>
            <person name="Paape T."/>
            <person name="Ng C.H."/>
            <person name="Ang C.C."/>
            <person name="Tnah L.H."/>
            <person name="Lee C.T."/>
            <person name="Nishiyama T."/>
            <person name="Sese J."/>
            <person name="O'Brien M.J."/>
            <person name="Copetti D."/>
            <person name="Mohd Noor M.I."/>
            <person name="Ong R.C."/>
            <person name="Putra M."/>
            <person name="Sireger I.Z."/>
            <person name="Indrioko S."/>
            <person name="Kosugi Y."/>
            <person name="Izuno A."/>
            <person name="Isagi Y."/>
            <person name="Lee S.L."/>
            <person name="Shimizu K.K."/>
        </authorList>
    </citation>
    <scope>NUCLEOTIDE SEQUENCE [LARGE SCALE GENOMIC DNA]</scope>
    <source>
        <strain evidence="2">214</strain>
    </source>
</reference>
<name>A0AAV5K6L0_9ROSI</name>
<feature type="coiled-coil region" evidence="1">
    <location>
        <begin position="1"/>
        <end position="28"/>
    </location>
</feature>
<comment type="caution">
    <text evidence="2">The sequence shown here is derived from an EMBL/GenBank/DDBJ whole genome shotgun (WGS) entry which is preliminary data.</text>
</comment>
<evidence type="ECO:0000256" key="1">
    <source>
        <dbReference type="SAM" id="Coils"/>
    </source>
</evidence>
<protein>
    <submittedName>
        <fullName evidence="2">Uncharacterized protein</fullName>
    </submittedName>
</protein>
<proteinExistence type="predicted"/>
<dbReference type="Proteomes" id="UP001054252">
    <property type="component" value="Unassembled WGS sequence"/>
</dbReference>
<evidence type="ECO:0000313" key="2">
    <source>
        <dbReference type="EMBL" id="GKV19697.1"/>
    </source>
</evidence>
<evidence type="ECO:0000313" key="3">
    <source>
        <dbReference type="Proteomes" id="UP001054252"/>
    </source>
</evidence>
<dbReference type="EMBL" id="BPVZ01000053">
    <property type="protein sequence ID" value="GKV19697.1"/>
    <property type="molecule type" value="Genomic_DNA"/>
</dbReference>
<keyword evidence="1" id="KW-0175">Coiled coil</keyword>
<dbReference type="AlphaFoldDB" id="A0AAV5K6L0"/>
<organism evidence="2 3">
    <name type="scientific">Rubroshorea leprosula</name>
    <dbReference type="NCBI Taxonomy" id="152421"/>
    <lineage>
        <taxon>Eukaryota</taxon>
        <taxon>Viridiplantae</taxon>
        <taxon>Streptophyta</taxon>
        <taxon>Embryophyta</taxon>
        <taxon>Tracheophyta</taxon>
        <taxon>Spermatophyta</taxon>
        <taxon>Magnoliopsida</taxon>
        <taxon>eudicotyledons</taxon>
        <taxon>Gunneridae</taxon>
        <taxon>Pentapetalae</taxon>
        <taxon>rosids</taxon>
        <taxon>malvids</taxon>
        <taxon>Malvales</taxon>
        <taxon>Dipterocarpaceae</taxon>
        <taxon>Rubroshorea</taxon>
    </lineage>
</organism>
<gene>
    <name evidence="2" type="ORF">SLEP1_g29924</name>
</gene>
<keyword evidence="3" id="KW-1185">Reference proteome</keyword>
<sequence>MKSVIERYSKLKEEHQQLLNHASEVKIDQKLANTIAVVLPRYYTVCTNPTRIFPSSIKTV</sequence>